<comment type="caution">
    <text evidence="6">The sequence shown here is derived from an EMBL/GenBank/DDBJ whole genome shotgun (WGS) entry which is preliminary data.</text>
</comment>
<name>A0A2R6Y3S0_9BACL</name>
<evidence type="ECO:0000256" key="4">
    <source>
        <dbReference type="ARBA" id="ARBA00022729"/>
    </source>
</evidence>
<dbReference type="Proteomes" id="UP000244338">
    <property type="component" value="Unassembled WGS sequence"/>
</dbReference>
<dbReference type="SUPFAM" id="SSF53850">
    <property type="entry name" value="Periplasmic binding protein-like II"/>
    <property type="match status" value="1"/>
</dbReference>
<evidence type="ECO:0000313" key="6">
    <source>
        <dbReference type="EMBL" id="PTQ57321.1"/>
    </source>
</evidence>
<dbReference type="Pfam" id="PF13416">
    <property type="entry name" value="SBP_bac_8"/>
    <property type="match status" value="1"/>
</dbReference>
<keyword evidence="3" id="KW-0813">Transport</keyword>
<keyword evidence="4" id="KW-0732">Signal</keyword>
<evidence type="ECO:0000313" key="7">
    <source>
        <dbReference type="Proteomes" id="UP000244338"/>
    </source>
</evidence>
<dbReference type="GO" id="GO:0030313">
    <property type="term" value="C:cell envelope"/>
    <property type="evidence" value="ECO:0007669"/>
    <property type="project" value="UniProtKB-SubCell"/>
</dbReference>
<evidence type="ECO:0000256" key="2">
    <source>
        <dbReference type="ARBA" id="ARBA00008520"/>
    </source>
</evidence>
<dbReference type="AlphaFoldDB" id="A0A2R6Y3S0"/>
<dbReference type="PANTHER" id="PTHR43649">
    <property type="entry name" value="ARABINOSE-BINDING PROTEIN-RELATED"/>
    <property type="match status" value="1"/>
</dbReference>
<accession>A0A2R6Y3S0</accession>
<dbReference type="Gene3D" id="3.40.190.10">
    <property type="entry name" value="Periplasmic binding protein-like II"/>
    <property type="match status" value="2"/>
</dbReference>
<dbReference type="InterPro" id="IPR050490">
    <property type="entry name" value="Bact_solute-bd_prot1"/>
</dbReference>
<evidence type="ECO:0000256" key="5">
    <source>
        <dbReference type="SAM" id="MobiDB-lite"/>
    </source>
</evidence>
<evidence type="ECO:0000256" key="1">
    <source>
        <dbReference type="ARBA" id="ARBA00004196"/>
    </source>
</evidence>
<protein>
    <submittedName>
        <fullName evidence="6">Glycerol-3-phosphate ABC transporter, periplasmic glycerol-3-phosphate-binding protein</fullName>
    </submittedName>
</protein>
<evidence type="ECO:0000256" key="3">
    <source>
        <dbReference type="ARBA" id="ARBA00022448"/>
    </source>
</evidence>
<gene>
    <name evidence="6" type="ORF">BSOLF_1872</name>
</gene>
<dbReference type="PROSITE" id="PS51257">
    <property type="entry name" value="PROKAR_LIPOPROTEIN"/>
    <property type="match status" value="1"/>
</dbReference>
<proteinExistence type="inferred from homology"/>
<organism evidence="6 7">
    <name type="scientific">Candidatus Carbonibacillus altaicus</name>
    <dbReference type="NCBI Taxonomy" id="2163959"/>
    <lineage>
        <taxon>Bacteria</taxon>
        <taxon>Bacillati</taxon>
        <taxon>Bacillota</taxon>
        <taxon>Bacilli</taxon>
        <taxon>Bacillales</taxon>
        <taxon>Candidatus Carbonibacillus</taxon>
    </lineage>
</organism>
<dbReference type="EMBL" id="PEBX01000009">
    <property type="protein sequence ID" value="PTQ57321.1"/>
    <property type="molecule type" value="Genomic_DNA"/>
</dbReference>
<comment type="similarity">
    <text evidence="2">Belongs to the bacterial solute-binding protein 1 family.</text>
</comment>
<dbReference type="InterPro" id="IPR006059">
    <property type="entry name" value="SBP"/>
</dbReference>
<comment type="subcellular location">
    <subcellularLocation>
        <location evidence="1">Cell envelope</location>
    </subcellularLocation>
</comment>
<dbReference type="PANTHER" id="PTHR43649:SF31">
    <property type="entry name" value="SN-GLYCEROL-3-PHOSPHATE-BINDING PERIPLASMIC PROTEIN UGPB"/>
    <property type="match status" value="1"/>
</dbReference>
<reference evidence="7" key="1">
    <citation type="journal article" date="2018" name="Sci. Rep.">
        <title>Lignite coal burning seam in the remote Altai Mountains harbors a hydrogen-driven thermophilic microbial community.</title>
        <authorList>
            <person name="Kadnikov V.V."/>
            <person name="Mardanov A.V."/>
            <person name="Ivasenko D.A."/>
            <person name="Antsiferov D.V."/>
            <person name="Beletsky A.V."/>
            <person name="Karnachuk O.V."/>
            <person name="Ravin N.V."/>
        </authorList>
    </citation>
    <scope>NUCLEOTIDE SEQUENCE [LARGE SCALE GENOMIC DNA]</scope>
</reference>
<feature type="compositionally biased region" description="Low complexity" evidence="5">
    <location>
        <begin position="42"/>
        <end position="66"/>
    </location>
</feature>
<dbReference type="CDD" id="cd14748">
    <property type="entry name" value="PBP2_UgpB"/>
    <property type="match status" value="1"/>
</dbReference>
<sequence length="463" mass="50838">MKSVIHDRVYRQVKPFTVFLLIVALITMLSACGTDQSSPTASSTPKSNTGTNTGNTSTGGNASNDSTSNKEKIVINYWYSWGDKIGETKEALVKMFNESQDDIEVKAAYQGTYDDQHAKVQSAFVAGNAPEVWENEIASVGVFAQAGLTQDLTPFVERDKLDINDFIPGLMGNSYVDGKLYALPYFRSTPLLYYNKTLFKEAGLDLAGPKTWDEFADAARKLTVPEKRVGMTLAPSVWYYEALVKESGGEVITPDGKIGFNSEAGIEPVRFWKMLKEEGVLKVPTTDDAGSVARTDFENGRSAMYFSSTADLTKLLELAKGAGFELGATFMPKNKMYGVPTGGANIVMSAGLSPEKQEAAWTFIKWITAKEQTIYQSTHTGYLPSRLSAVESPEMQALYKEYPLFKVAVDQLEYAGPRPMIKQYPEIAKVLQDEIGRALIDPKTTPEAAIQAATQKAEKILSK</sequence>
<feature type="region of interest" description="Disordered" evidence="5">
    <location>
        <begin position="36"/>
        <end position="66"/>
    </location>
</feature>